<evidence type="ECO:0000313" key="7">
    <source>
        <dbReference type="EMBL" id="SFO95073.1"/>
    </source>
</evidence>
<sequence length="676" mass="72808">MGLPLLDEPNHPREADYQHGHTLRWSEQVASADAFVFVTPEYNYGAPPALINAIDYLFHEWQYKPVGFVSYGGVSAGTRSVQMLKQIVTTVKMMPVPEAVSIPFFPNFIEQGVYTPDDIAQASASAMYDELIRWTIALEGLGPARSMKVPQPSARPVDPRPIRPHGSEGGIPLSADSPPSMPARIPFNREHSSPRASCIRAGDRALDNADFAEVVRRATGRFEGLGVDRGDTVAVLLPNCTEIVTVMFAAWCRGAAMTPINPNLTDDEVRYQLRDSRSVVVVGGERARALASSVDASWVDAETLHRDDHEPPIGPGRAVPPAAEASDIALVIYTSGTTGRPKGVLLDHANLDAMSASLVEHFELTGADRSLLVLPLFHVNGLVVSVLSPLRAGGNVVVAPRFSPDTFWDLVEANRPTFFSAVPTVYSVLDTHTERAVDTSSLRFAICGAAPAPSRLLTRFEERFGVPVVEGYGLSEGSVASTVNPVAGPRKPGTVGVALPGQEVLVVSDDGTPQPPGERGEVIVRGSNVMRGYLGRPEETAAVLRAGWLHTGDVGVLDEDGYLRIVDRIKDMIIRGGENIYPKEIEECLHRHPGVVEAAVVGKPDVKYGEVPVAFVAARPGSTVTAEELLEHCAASLARYKTPTEIHVRDQLPKNSVGKLVKSPLREAASARVSTR</sequence>
<dbReference type="InParanoid" id="A0A1I5LD27"/>
<evidence type="ECO:0000256" key="2">
    <source>
        <dbReference type="ARBA" id="ARBA00022598"/>
    </source>
</evidence>
<dbReference type="STRING" id="1993.SAMN04489713_110339"/>
<dbReference type="PROSITE" id="PS00455">
    <property type="entry name" value="AMP_BINDING"/>
    <property type="match status" value="1"/>
</dbReference>
<feature type="region of interest" description="Disordered" evidence="3">
    <location>
        <begin position="147"/>
        <end position="178"/>
    </location>
</feature>
<dbReference type="GO" id="GO:0016491">
    <property type="term" value="F:oxidoreductase activity"/>
    <property type="evidence" value="ECO:0007669"/>
    <property type="project" value="InterPro"/>
</dbReference>
<evidence type="ECO:0000259" key="5">
    <source>
        <dbReference type="Pfam" id="PF03358"/>
    </source>
</evidence>
<dbReference type="Gene3D" id="3.40.50.360">
    <property type="match status" value="1"/>
</dbReference>
<dbReference type="InterPro" id="IPR029039">
    <property type="entry name" value="Flavoprotein-like_sf"/>
</dbReference>
<protein>
    <submittedName>
        <fullName evidence="7">Acyl-CoA synthetase (AMP-forming)/AMP-acid ligase II</fullName>
    </submittedName>
</protein>
<dbReference type="GO" id="GO:0031956">
    <property type="term" value="F:medium-chain fatty acid-CoA ligase activity"/>
    <property type="evidence" value="ECO:0007669"/>
    <property type="project" value="TreeGrafter"/>
</dbReference>
<dbReference type="InterPro" id="IPR045851">
    <property type="entry name" value="AMP-bd_C_sf"/>
</dbReference>
<dbReference type="InterPro" id="IPR005025">
    <property type="entry name" value="FMN_Rdtase-like_dom"/>
</dbReference>
<evidence type="ECO:0000256" key="1">
    <source>
        <dbReference type="ARBA" id="ARBA00006432"/>
    </source>
</evidence>
<keyword evidence="2 7" id="KW-0436">Ligase</keyword>
<dbReference type="FunFam" id="3.30.300.30:FF:000008">
    <property type="entry name" value="2,3-dihydroxybenzoate-AMP ligase"/>
    <property type="match status" value="1"/>
</dbReference>
<evidence type="ECO:0000256" key="3">
    <source>
        <dbReference type="SAM" id="MobiDB-lite"/>
    </source>
</evidence>
<dbReference type="AlphaFoldDB" id="A0A1I5LD27"/>
<evidence type="ECO:0000313" key="8">
    <source>
        <dbReference type="Proteomes" id="UP000183413"/>
    </source>
</evidence>
<reference evidence="7 8" key="1">
    <citation type="submission" date="2016-10" db="EMBL/GenBank/DDBJ databases">
        <authorList>
            <person name="de Groot N.N."/>
        </authorList>
    </citation>
    <scope>NUCLEOTIDE SEQUENCE [LARGE SCALE GENOMIC DNA]</scope>
    <source>
        <strain evidence="7 8">DSM 43067</strain>
    </source>
</reference>
<comment type="similarity">
    <text evidence="1">Belongs to the ATP-dependent AMP-binding enzyme family.</text>
</comment>
<evidence type="ECO:0000259" key="6">
    <source>
        <dbReference type="Pfam" id="PF13193"/>
    </source>
</evidence>
<evidence type="ECO:0000259" key="4">
    <source>
        <dbReference type="Pfam" id="PF00501"/>
    </source>
</evidence>
<feature type="domain" description="NADPH-dependent FMN reductase-like" evidence="5">
    <location>
        <begin position="13"/>
        <end position="104"/>
    </location>
</feature>
<accession>A0A1I5LD27</accession>
<dbReference type="EMBL" id="FOVH01000010">
    <property type="protein sequence ID" value="SFO95073.1"/>
    <property type="molecule type" value="Genomic_DNA"/>
</dbReference>
<feature type="domain" description="AMP-dependent synthetase/ligase" evidence="4">
    <location>
        <begin position="194"/>
        <end position="534"/>
    </location>
</feature>
<dbReference type="PANTHER" id="PTHR43201">
    <property type="entry name" value="ACYL-COA SYNTHETASE"/>
    <property type="match status" value="1"/>
</dbReference>
<organism evidence="7 8">
    <name type="scientific">Actinomadura madurae</name>
    <dbReference type="NCBI Taxonomy" id="1993"/>
    <lineage>
        <taxon>Bacteria</taxon>
        <taxon>Bacillati</taxon>
        <taxon>Actinomycetota</taxon>
        <taxon>Actinomycetes</taxon>
        <taxon>Streptosporangiales</taxon>
        <taxon>Thermomonosporaceae</taxon>
        <taxon>Actinomadura</taxon>
    </lineage>
</organism>
<proteinExistence type="inferred from homology"/>
<dbReference type="Pfam" id="PF13193">
    <property type="entry name" value="AMP-binding_C"/>
    <property type="match status" value="1"/>
</dbReference>
<dbReference type="PANTHER" id="PTHR43201:SF5">
    <property type="entry name" value="MEDIUM-CHAIN ACYL-COA LIGASE ACSF2, MITOCHONDRIAL"/>
    <property type="match status" value="1"/>
</dbReference>
<name>A0A1I5LD27_9ACTN</name>
<dbReference type="InterPro" id="IPR042099">
    <property type="entry name" value="ANL_N_sf"/>
</dbReference>
<dbReference type="InterPro" id="IPR020845">
    <property type="entry name" value="AMP-binding_CS"/>
</dbReference>
<dbReference type="Gene3D" id="3.30.300.30">
    <property type="match status" value="1"/>
</dbReference>
<dbReference type="SUPFAM" id="SSF52218">
    <property type="entry name" value="Flavoproteins"/>
    <property type="match status" value="1"/>
</dbReference>
<gene>
    <name evidence="7" type="ORF">SAMN04489713_110339</name>
</gene>
<dbReference type="InterPro" id="IPR025110">
    <property type="entry name" value="AMP-bd_C"/>
</dbReference>
<feature type="domain" description="AMP-binding enzyme C-terminal" evidence="6">
    <location>
        <begin position="584"/>
        <end position="659"/>
    </location>
</feature>
<dbReference type="Proteomes" id="UP000183413">
    <property type="component" value="Unassembled WGS sequence"/>
</dbReference>
<dbReference type="SUPFAM" id="SSF56801">
    <property type="entry name" value="Acetyl-CoA synthetase-like"/>
    <property type="match status" value="1"/>
</dbReference>
<dbReference type="GO" id="GO:0006631">
    <property type="term" value="P:fatty acid metabolic process"/>
    <property type="evidence" value="ECO:0007669"/>
    <property type="project" value="TreeGrafter"/>
</dbReference>
<dbReference type="Pfam" id="PF00501">
    <property type="entry name" value="AMP-binding"/>
    <property type="match status" value="1"/>
</dbReference>
<dbReference type="Gene3D" id="3.40.50.12780">
    <property type="entry name" value="N-terminal domain of ligase-like"/>
    <property type="match status" value="1"/>
</dbReference>
<keyword evidence="8" id="KW-1185">Reference proteome</keyword>
<dbReference type="Pfam" id="PF03358">
    <property type="entry name" value="FMN_red"/>
    <property type="match status" value="1"/>
</dbReference>
<dbReference type="InterPro" id="IPR000873">
    <property type="entry name" value="AMP-dep_synth/lig_dom"/>
</dbReference>